<dbReference type="EC" id="2.5.1.9" evidence="5 10"/>
<dbReference type="PIRSF" id="PIRSF000498">
    <property type="entry name" value="Riboflavin_syn_A"/>
    <property type="match status" value="1"/>
</dbReference>
<evidence type="ECO:0000256" key="3">
    <source>
        <dbReference type="ARBA" id="ARBA00004887"/>
    </source>
</evidence>
<comment type="catalytic activity">
    <reaction evidence="1">
        <text>2 6,7-dimethyl-8-(1-D-ribityl)lumazine + H(+) = 5-amino-6-(D-ribitylamino)uracil + riboflavin</text>
        <dbReference type="Rhea" id="RHEA:20772"/>
        <dbReference type="ChEBI" id="CHEBI:15378"/>
        <dbReference type="ChEBI" id="CHEBI:15934"/>
        <dbReference type="ChEBI" id="CHEBI:57986"/>
        <dbReference type="ChEBI" id="CHEBI:58201"/>
        <dbReference type="EC" id="2.5.1.9"/>
    </reaction>
</comment>
<evidence type="ECO:0000256" key="4">
    <source>
        <dbReference type="ARBA" id="ARBA00011233"/>
    </source>
</evidence>
<dbReference type="Pfam" id="PF00677">
    <property type="entry name" value="Lum_binding"/>
    <property type="match status" value="2"/>
</dbReference>
<dbReference type="Proteomes" id="UP000001784">
    <property type="component" value="Chromosome"/>
</dbReference>
<evidence type="ECO:0000256" key="5">
    <source>
        <dbReference type="ARBA" id="ARBA00012827"/>
    </source>
</evidence>
<dbReference type="InterPro" id="IPR017938">
    <property type="entry name" value="Riboflavin_synthase-like_b-brl"/>
</dbReference>
<keyword evidence="8" id="KW-0808">Transferase</keyword>
<dbReference type="RefSeq" id="WP_011698241.1">
    <property type="nucleotide sequence ID" value="NC_008554.1"/>
</dbReference>
<dbReference type="eggNOG" id="COG0307">
    <property type="taxonomic scope" value="Bacteria"/>
</dbReference>
<name>A0LI18_SYNFM</name>
<gene>
    <name evidence="13" type="ordered locus">Sfum_1379</name>
</gene>
<dbReference type="AlphaFoldDB" id="A0LI18"/>
<dbReference type="PANTHER" id="PTHR21098:SF12">
    <property type="entry name" value="RIBOFLAVIN SYNTHASE"/>
    <property type="match status" value="1"/>
</dbReference>
<evidence type="ECO:0000256" key="11">
    <source>
        <dbReference type="PROSITE-ProRule" id="PRU00524"/>
    </source>
</evidence>
<dbReference type="FunFam" id="2.40.30.20:FF:000003">
    <property type="entry name" value="Riboflavin synthase, alpha subunit"/>
    <property type="match status" value="1"/>
</dbReference>
<keyword evidence="14" id="KW-1185">Reference proteome</keyword>
<dbReference type="InParanoid" id="A0LI18"/>
<dbReference type="FunCoup" id="A0LI18">
    <property type="interactions" value="524"/>
</dbReference>
<keyword evidence="9" id="KW-0677">Repeat</keyword>
<dbReference type="InterPro" id="IPR023366">
    <property type="entry name" value="ATP_synth_asu-like_sf"/>
</dbReference>
<protein>
    <recommendedName>
        <fullName evidence="6 10">Riboflavin synthase</fullName>
        <ecNumber evidence="5 10">2.5.1.9</ecNumber>
    </recommendedName>
</protein>
<dbReference type="HOGENOM" id="CLU_034388_2_0_7"/>
<accession>A0LI18</accession>
<dbReference type="NCBIfam" id="NF006767">
    <property type="entry name" value="PRK09289.1"/>
    <property type="match status" value="1"/>
</dbReference>
<dbReference type="FunFam" id="2.40.30.20:FF:000004">
    <property type="entry name" value="Riboflavin synthase, alpha subunit"/>
    <property type="match status" value="1"/>
</dbReference>
<evidence type="ECO:0000256" key="8">
    <source>
        <dbReference type="ARBA" id="ARBA00022679"/>
    </source>
</evidence>
<comment type="pathway">
    <text evidence="3">Cofactor biosynthesis; riboflavin biosynthesis; riboflavin from 2-hydroxy-3-oxobutyl phosphate and 5-amino-6-(D-ribitylamino)uracil: step 2/2.</text>
</comment>
<dbReference type="NCBIfam" id="TIGR00187">
    <property type="entry name" value="ribE"/>
    <property type="match status" value="1"/>
</dbReference>
<dbReference type="GO" id="GO:0009231">
    <property type="term" value="P:riboflavin biosynthetic process"/>
    <property type="evidence" value="ECO:0007669"/>
    <property type="project" value="UniProtKB-KW"/>
</dbReference>
<dbReference type="OrthoDB" id="9788537at2"/>
<evidence type="ECO:0000259" key="12">
    <source>
        <dbReference type="PROSITE" id="PS51177"/>
    </source>
</evidence>
<feature type="repeat" description="Lumazine-binding" evidence="11">
    <location>
        <begin position="97"/>
        <end position="193"/>
    </location>
</feature>
<reference evidence="13 14" key="1">
    <citation type="submission" date="2006-10" db="EMBL/GenBank/DDBJ databases">
        <title>Complete sequence of Syntrophobacter fumaroxidans MPOB.</title>
        <authorList>
            <consortium name="US DOE Joint Genome Institute"/>
            <person name="Copeland A."/>
            <person name="Lucas S."/>
            <person name="Lapidus A."/>
            <person name="Barry K."/>
            <person name="Detter J.C."/>
            <person name="Glavina del Rio T."/>
            <person name="Hammon N."/>
            <person name="Israni S."/>
            <person name="Pitluck S."/>
            <person name="Goltsman E.G."/>
            <person name="Martinez M."/>
            <person name="Schmutz J."/>
            <person name="Larimer F."/>
            <person name="Land M."/>
            <person name="Hauser L."/>
            <person name="Kyrpides N."/>
            <person name="Kim E."/>
            <person name="Boone D.R."/>
            <person name="Brockman F."/>
            <person name="Culley D."/>
            <person name="Ferry J."/>
            <person name="Gunsalus R."/>
            <person name="McInerney M.J."/>
            <person name="Morrison M."/>
            <person name="Plugge C."/>
            <person name="Rohlin L."/>
            <person name="Scholten J."/>
            <person name="Sieber J."/>
            <person name="Stams A.J.M."/>
            <person name="Worm P."/>
            <person name="Henstra A.M."/>
            <person name="Richardson P."/>
        </authorList>
    </citation>
    <scope>NUCLEOTIDE SEQUENCE [LARGE SCALE GENOMIC DNA]</scope>
    <source>
        <strain evidence="14">DSM 10017 / MPOB</strain>
    </source>
</reference>
<dbReference type="GO" id="GO:0004746">
    <property type="term" value="F:riboflavin synthase activity"/>
    <property type="evidence" value="ECO:0007669"/>
    <property type="project" value="UniProtKB-UniRule"/>
</dbReference>
<dbReference type="SUPFAM" id="SSF63380">
    <property type="entry name" value="Riboflavin synthase domain-like"/>
    <property type="match status" value="2"/>
</dbReference>
<proteinExistence type="predicted"/>
<dbReference type="NCBIfam" id="NF009566">
    <property type="entry name" value="PRK13020.1"/>
    <property type="match status" value="1"/>
</dbReference>
<dbReference type="InterPro" id="IPR026017">
    <property type="entry name" value="Lumazine-bd_dom"/>
</dbReference>
<evidence type="ECO:0000256" key="2">
    <source>
        <dbReference type="ARBA" id="ARBA00002803"/>
    </source>
</evidence>
<evidence type="ECO:0000313" key="13">
    <source>
        <dbReference type="EMBL" id="ABK17070.1"/>
    </source>
</evidence>
<feature type="repeat" description="Lumazine-binding" evidence="11">
    <location>
        <begin position="1"/>
        <end position="96"/>
    </location>
</feature>
<evidence type="ECO:0000313" key="14">
    <source>
        <dbReference type="Proteomes" id="UP000001784"/>
    </source>
</evidence>
<dbReference type="Gene3D" id="2.40.30.20">
    <property type="match status" value="2"/>
</dbReference>
<organism evidence="13 14">
    <name type="scientific">Syntrophobacter fumaroxidans (strain DSM 10017 / MPOB)</name>
    <dbReference type="NCBI Taxonomy" id="335543"/>
    <lineage>
        <taxon>Bacteria</taxon>
        <taxon>Pseudomonadati</taxon>
        <taxon>Thermodesulfobacteriota</taxon>
        <taxon>Syntrophobacteria</taxon>
        <taxon>Syntrophobacterales</taxon>
        <taxon>Syntrophobacteraceae</taxon>
        <taxon>Syntrophobacter</taxon>
    </lineage>
</organism>
<dbReference type="STRING" id="335543.Sfum_1379"/>
<evidence type="ECO:0000256" key="6">
    <source>
        <dbReference type="ARBA" id="ARBA00013950"/>
    </source>
</evidence>
<evidence type="ECO:0000256" key="10">
    <source>
        <dbReference type="NCBIfam" id="TIGR00187"/>
    </source>
</evidence>
<evidence type="ECO:0000256" key="1">
    <source>
        <dbReference type="ARBA" id="ARBA00000968"/>
    </source>
</evidence>
<dbReference type="EMBL" id="CP000478">
    <property type="protein sequence ID" value="ABK17070.1"/>
    <property type="molecule type" value="Genomic_DNA"/>
</dbReference>
<comment type="subunit">
    <text evidence="4">Homotrimer.</text>
</comment>
<dbReference type="InterPro" id="IPR001783">
    <property type="entry name" value="Lumazine-bd"/>
</dbReference>
<sequence length="220" mass="23946">MFTGLIEGTGILLRLDRHGVDAGMVIKPRYSMGGLSLGESIAVDGACLTVVAFQGETFTADVSAETLSRTTLGSKQPGRRLNLERALRMGDRLGGHIVSGHVDGIGILRDRVREGRSWRLFFELPEALSRYVIAKGSIAVNGISLTVNGCSRGRFDVNIVPHTAAETTIDDMQKGDEVNIETDLIGKYVERMLGGWSEKLGTPADSSRIDEDFLRRHGFL</sequence>
<keyword evidence="7" id="KW-0686">Riboflavin biosynthesis</keyword>
<feature type="domain" description="Lumazine-binding" evidence="12">
    <location>
        <begin position="1"/>
        <end position="96"/>
    </location>
</feature>
<comment type="function">
    <text evidence="2">Catalyzes the dismutation of two molecules of 6,7-dimethyl-8-ribityllumazine, resulting in the formation of riboflavin and 5-amino-6-(D-ribitylamino)uracil.</text>
</comment>
<dbReference type="CDD" id="cd00402">
    <property type="entry name" value="Riboflavin_synthase_like"/>
    <property type="match status" value="1"/>
</dbReference>
<feature type="domain" description="Lumazine-binding" evidence="12">
    <location>
        <begin position="97"/>
        <end position="193"/>
    </location>
</feature>
<dbReference type="PROSITE" id="PS51177">
    <property type="entry name" value="LUMAZINE_BIND"/>
    <property type="match status" value="2"/>
</dbReference>
<evidence type="ECO:0000256" key="9">
    <source>
        <dbReference type="ARBA" id="ARBA00022737"/>
    </source>
</evidence>
<dbReference type="PANTHER" id="PTHR21098">
    <property type="entry name" value="RIBOFLAVIN SYNTHASE ALPHA CHAIN"/>
    <property type="match status" value="1"/>
</dbReference>
<dbReference type="KEGG" id="sfu:Sfum_1379"/>
<evidence type="ECO:0000256" key="7">
    <source>
        <dbReference type="ARBA" id="ARBA00022619"/>
    </source>
</evidence>